<evidence type="ECO:0000256" key="6">
    <source>
        <dbReference type="ARBA" id="ARBA00022729"/>
    </source>
</evidence>
<dbReference type="GO" id="GO:0015031">
    <property type="term" value="P:protein transport"/>
    <property type="evidence" value="ECO:0007669"/>
    <property type="project" value="UniProtKB-KW"/>
</dbReference>
<keyword evidence="8 10" id="KW-1133">Transmembrane helix</keyword>
<feature type="chain" id="PRO_5043957281" description="Protein amnionless" evidence="11">
    <location>
        <begin position="22"/>
        <end position="455"/>
    </location>
</feature>
<dbReference type="GO" id="GO:0030139">
    <property type="term" value="C:endocytic vesicle"/>
    <property type="evidence" value="ECO:0007669"/>
    <property type="project" value="TreeGrafter"/>
</dbReference>
<organism evidence="12 13">
    <name type="scientific">Henosepilachna vigintioctopunctata</name>
    <dbReference type="NCBI Taxonomy" id="420089"/>
    <lineage>
        <taxon>Eukaryota</taxon>
        <taxon>Metazoa</taxon>
        <taxon>Ecdysozoa</taxon>
        <taxon>Arthropoda</taxon>
        <taxon>Hexapoda</taxon>
        <taxon>Insecta</taxon>
        <taxon>Pterygota</taxon>
        <taxon>Neoptera</taxon>
        <taxon>Endopterygota</taxon>
        <taxon>Coleoptera</taxon>
        <taxon>Polyphaga</taxon>
        <taxon>Cucujiformia</taxon>
        <taxon>Coccinelloidea</taxon>
        <taxon>Coccinellidae</taxon>
        <taxon>Epilachninae</taxon>
        <taxon>Epilachnini</taxon>
        <taxon>Henosepilachna</taxon>
    </lineage>
</organism>
<evidence type="ECO:0000256" key="3">
    <source>
        <dbReference type="ARBA" id="ARBA00022448"/>
    </source>
</evidence>
<reference evidence="12 13" key="1">
    <citation type="submission" date="2023-03" db="EMBL/GenBank/DDBJ databases">
        <title>Genome insight into feeding habits of ladybird beetles.</title>
        <authorList>
            <person name="Li H.-S."/>
            <person name="Huang Y.-H."/>
            <person name="Pang H."/>
        </authorList>
    </citation>
    <scope>NUCLEOTIDE SEQUENCE [LARGE SCALE GENOMIC DNA]</scope>
    <source>
        <strain evidence="12">SYSU_2023b</strain>
        <tissue evidence="12">Whole body</tissue>
    </source>
</reference>
<gene>
    <name evidence="12" type="ORF">WA026_012529</name>
</gene>
<evidence type="ECO:0000256" key="7">
    <source>
        <dbReference type="ARBA" id="ARBA00022927"/>
    </source>
</evidence>
<dbReference type="AlphaFoldDB" id="A0AAW1U005"/>
<dbReference type="GO" id="GO:0016324">
    <property type="term" value="C:apical plasma membrane"/>
    <property type="evidence" value="ECO:0007669"/>
    <property type="project" value="TreeGrafter"/>
</dbReference>
<evidence type="ECO:0000313" key="13">
    <source>
        <dbReference type="Proteomes" id="UP001431783"/>
    </source>
</evidence>
<evidence type="ECO:0000256" key="8">
    <source>
        <dbReference type="ARBA" id="ARBA00022989"/>
    </source>
</evidence>
<keyword evidence="3" id="KW-0813">Transport</keyword>
<keyword evidence="6 11" id="KW-0732">Signal</keyword>
<dbReference type="PANTHER" id="PTHR14995">
    <property type="entry name" value="AMNIONLESS"/>
    <property type="match status" value="1"/>
</dbReference>
<comment type="subcellular location">
    <subcellularLocation>
        <location evidence="1">Cell membrane</location>
        <topology evidence="1">Single-pass type I membrane protein</topology>
    </subcellularLocation>
</comment>
<protein>
    <recommendedName>
        <fullName evidence="2">Protein amnionless</fullName>
    </recommendedName>
</protein>
<proteinExistence type="predicted"/>
<keyword evidence="13" id="KW-1185">Reference proteome</keyword>
<dbReference type="Proteomes" id="UP001431783">
    <property type="component" value="Unassembled WGS sequence"/>
</dbReference>
<name>A0AAW1U005_9CUCU</name>
<evidence type="ECO:0000256" key="11">
    <source>
        <dbReference type="SAM" id="SignalP"/>
    </source>
</evidence>
<dbReference type="GO" id="GO:0006898">
    <property type="term" value="P:receptor-mediated endocytosis"/>
    <property type="evidence" value="ECO:0007669"/>
    <property type="project" value="TreeGrafter"/>
</dbReference>
<evidence type="ECO:0000256" key="5">
    <source>
        <dbReference type="ARBA" id="ARBA00022692"/>
    </source>
</evidence>
<dbReference type="EMBL" id="JARQZJ010000036">
    <property type="protein sequence ID" value="KAK9876229.1"/>
    <property type="molecule type" value="Genomic_DNA"/>
</dbReference>
<dbReference type="Pfam" id="PF14828">
    <property type="entry name" value="Amnionless"/>
    <property type="match status" value="1"/>
</dbReference>
<accession>A0AAW1U005</accession>
<feature type="signal peptide" evidence="11">
    <location>
        <begin position="1"/>
        <end position="21"/>
    </location>
</feature>
<evidence type="ECO:0000256" key="1">
    <source>
        <dbReference type="ARBA" id="ARBA00004251"/>
    </source>
</evidence>
<keyword evidence="7" id="KW-0653">Protein transport</keyword>
<keyword evidence="5 10" id="KW-0812">Transmembrane</keyword>
<evidence type="ECO:0000313" key="12">
    <source>
        <dbReference type="EMBL" id="KAK9876229.1"/>
    </source>
</evidence>
<dbReference type="PANTHER" id="PTHR14995:SF2">
    <property type="entry name" value="PROTEIN AMNIONLESS"/>
    <property type="match status" value="1"/>
</dbReference>
<comment type="caution">
    <text evidence="12">The sequence shown here is derived from an EMBL/GenBank/DDBJ whole genome shotgun (WGS) entry which is preliminary data.</text>
</comment>
<evidence type="ECO:0000256" key="2">
    <source>
        <dbReference type="ARBA" id="ARBA00021200"/>
    </source>
</evidence>
<feature type="transmembrane region" description="Helical" evidence="10">
    <location>
        <begin position="334"/>
        <end position="358"/>
    </location>
</feature>
<dbReference type="InterPro" id="IPR026112">
    <property type="entry name" value="AMN"/>
</dbReference>
<keyword evidence="9 10" id="KW-0472">Membrane</keyword>
<keyword evidence="4" id="KW-1003">Cell membrane</keyword>
<evidence type="ECO:0000256" key="10">
    <source>
        <dbReference type="SAM" id="Phobius"/>
    </source>
</evidence>
<evidence type="ECO:0000256" key="9">
    <source>
        <dbReference type="ARBA" id="ARBA00023136"/>
    </source>
</evidence>
<evidence type="ECO:0000256" key="4">
    <source>
        <dbReference type="ARBA" id="ARBA00022475"/>
    </source>
</evidence>
<sequence length="455" mass="51621">MCKLSVLRVLSFFLIVSIQDGTFETINDKIWKPNNNIFNKNNWVYPDQQDDCGKVEFGKINTAGIFIDKLTAKEFILPISGDIILLEGGYLELVNWDSEKKTNCLTLKELNHKNYLNPDNWNSILSDNPAVPDIEKIPCSYDNVKFPNGIYSAVNMGDIPRMRSISSLEFINESFDRPDLEAFKVSDIGHSVFYESIDRITITRRVCYDSTGCTCNRDNTVKCPPKKQIECLTPVTPFGFCQKICGAFITFRSENGFSLKRIRAVLEDYADVKTHVSKIADDRIQVVFAEPTYTGESVEYAKKFYEKLQQNSKTFKITNLGKLHISGVQTRGNFSIWIVLLMSLFFVFGLFAIIFYTYGYYELPFGIRFSAPTSFPLSSTYRARFSSKEDESGLIFDNQSLVGSVMNLNQSFDNPMYGQVSTAPDINGDDRDIVKEAASGKKDTKIENQSDPLKT</sequence>